<dbReference type="PANTHER" id="PTHR32463">
    <property type="entry name" value="L-FUCOSE KINASE"/>
    <property type="match status" value="1"/>
</dbReference>
<dbReference type="SUPFAM" id="SSF54211">
    <property type="entry name" value="Ribosomal protein S5 domain 2-like"/>
    <property type="match status" value="1"/>
</dbReference>
<dbReference type="InterPro" id="IPR000644">
    <property type="entry name" value="CBS_dom"/>
</dbReference>
<dbReference type="InterPro" id="IPR052203">
    <property type="entry name" value="GHMP_Kinase-Related"/>
</dbReference>
<comment type="similarity">
    <text evidence="5">Belongs to the GHMP kinase family.</text>
</comment>
<dbReference type="InterPro" id="IPR001174">
    <property type="entry name" value="HddA/FKP"/>
</dbReference>
<keyword evidence="1" id="KW-0808">Transferase</keyword>
<evidence type="ECO:0000256" key="3">
    <source>
        <dbReference type="ARBA" id="ARBA00022777"/>
    </source>
</evidence>
<dbReference type="Pfam" id="PF08544">
    <property type="entry name" value="GHMP_kinases_C"/>
    <property type="match status" value="1"/>
</dbReference>
<dbReference type="InterPro" id="IPR013750">
    <property type="entry name" value="GHMP_kinase_C_dom"/>
</dbReference>
<organism evidence="8 9">
    <name type="scientific">Pseudomonas chlororaphis</name>
    <dbReference type="NCBI Taxonomy" id="587753"/>
    <lineage>
        <taxon>Bacteria</taxon>
        <taxon>Pseudomonadati</taxon>
        <taxon>Pseudomonadota</taxon>
        <taxon>Gammaproteobacteria</taxon>
        <taxon>Pseudomonadales</taxon>
        <taxon>Pseudomonadaceae</taxon>
        <taxon>Pseudomonas</taxon>
    </lineage>
</organism>
<dbReference type="EMBL" id="MSCT01000008">
    <property type="protein sequence ID" value="OLF54859.1"/>
    <property type="molecule type" value="Genomic_DNA"/>
</dbReference>
<gene>
    <name evidence="8" type="ORF">BTN82_07590</name>
</gene>
<name>A0A1Q8ESU1_9PSED</name>
<dbReference type="SUPFAM" id="SSF54631">
    <property type="entry name" value="CBS-domain pair"/>
    <property type="match status" value="1"/>
</dbReference>
<evidence type="ECO:0000313" key="8">
    <source>
        <dbReference type="EMBL" id="OLF54859.1"/>
    </source>
</evidence>
<keyword evidence="6" id="KW-0129">CBS domain</keyword>
<evidence type="ECO:0000256" key="4">
    <source>
        <dbReference type="ARBA" id="ARBA00022840"/>
    </source>
</evidence>
<sequence>MNPLVQTQTIYTHQTILEAVECIESGDLQIVFVVDDGKRLVGVLTNGDLRRYLLQGGATTVPVTACMNTQYRSVKVGAAREEMLKIFDLSYNAIPVVDSQGLLVDVVTPALLAANQEVPVLARARAPVRMSFSGGGSDLTYYFVENPAAVLSCTVGLYSHATLIPRTDEVIRIFSEDLGTEEQYESVDALLAHAGKGLLATIVSVIKPNYGLDLYVRSDFPVGSGLGGSSAVATAVIAAFNELRRDRWSTYEVAELAFQSERLCFGIAGGWQDQYASAFGGFNLIEFKEGRNLVHPIRLEDAICNELEECLVLCDTRISHDSGKLHDQQRVEMQSKQEQGLLLTESVSLCRQMHHHLIRGELHDFGRCLHQGWMLKRQFSRAVSDGVLDQIYECALSAGALGGKLLGAGGGGFFLFFVQPQHRHAVTEKVRELGCRTTDFRFESNGVTSWRTKIQ</sequence>
<dbReference type="GO" id="GO:0005524">
    <property type="term" value="F:ATP binding"/>
    <property type="evidence" value="ECO:0007669"/>
    <property type="project" value="UniProtKB-KW"/>
</dbReference>
<dbReference type="AlphaFoldDB" id="A0A1Q8ESU1"/>
<feature type="domain" description="CBS" evidence="7">
    <location>
        <begin position="1"/>
        <end position="59"/>
    </location>
</feature>
<dbReference type="Pfam" id="PF00571">
    <property type="entry name" value="CBS"/>
    <property type="match status" value="1"/>
</dbReference>
<dbReference type="InterPro" id="IPR046342">
    <property type="entry name" value="CBS_dom_sf"/>
</dbReference>
<evidence type="ECO:0000313" key="9">
    <source>
        <dbReference type="Proteomes" id="UP000185578"/>
    </source>
</evidence>
<keyword evidence="2" id="KW-0547">Nucleotide-binding</keyword>
<dbReference type="OrthoDB" id="9812992at2"/>
<evidence type="ECO:0000256" key="1">
    <source>
        <dbReference type="ARBA" id="ARBA00022679"/>
    </source>
</evidence>
<proteinExistence type="inferred from homology"/>
<dbReference type="SUPFAM" id="SSF55060">
    <property type="entry name" value="GHMP Kinase, C-terminal domain"/>
    <property type="match status" value="1"/>
</dbReference>
<dbReference type="Proteomes" id="UP000185578">
    <property type="component" value="Unassembled WGS sequence"/>
</dbReference>
<accession>A0A1Q8ESU1</accession>
<dbReference type="InterPro" id="IPR006204">
    <property type="entry name" value="GHMP_kinase_N_dom"/>
</dbReference>
<dbReference type="GO" id="GO:0050201">
    <property type="term" value="F:fucokinase activity"/>
    <property type="evidence" value="ECO:0007669"/>
    <property type="project" value="TreeGrafter"/>
</dbReference>
<evidence type="ECO:0000256" key="5">
    <source>
        <dbReference type="ARBA" id="ARBA00038121"/>
    </source>
</evidence>
<dbReference type="PRINTS" id="PR00960">
    <property type="entry name" value="LMBPPROTEIN"/>
</dbReference>
<evidence type="ECO:0000259" key="7">
    <source>
        <dbReference type="PROSITE" id="PS51371"/>
    </source>
</evidence>
<dbReference type="Gene3D" id="3.10.580.10">
    <property type="entry name" value="CBS-domain"/>
    <property type="match status" value="1"/>
</dbReference>
<protein>
    <submittedName>
        <fullName evidence="8">Sugar kinase</fullName>
    </submittedName>
</protein>
<dbReference type="InterPro" id="IPR036554">
    <property type="entry name" value="GHMP_kinase_C_sf"/>
</dbReference>
<reference evidence="8 9" key="1">
    <citation type="submission" date="2016-12" db="EMBL/GenBank/DDBJ databases">
        <authorList>
            <person name="Song W.-J."/>
            <person name="Kurnit D.M."/>
        </authorList>
    </citation>
    <scope>NUCLEOTIDE SEQUENCE [LARGE SCALE GENOMIC DNA]</scope>
    <source>
        <strain evidence="8 9">PCL1601</strain>
    </source>
</reference>
<dbReference type="RefSeq" id="WP_075118542.1">
    <property type="nucleotide sequence ID" value="NZ_MSCT01000008.1"/>
</dbReference>
<dbReference type="InterPro" id="IPR020568">
    <property type="entry name" value="Ribosomal_Su5_D2-typ_SF"/>
</dbReference>
<dbReference type="Gene3D" id="3.30.230.120">
    <property type="match status" value="1"/>
</dbReference>
<comment type="caution">
    <text evidence="8">The sequence shown here is derived from an EMBL/GenBank/DDBJ whole genome shotgun (WGS) entry which is preliminary data.</text>
</comment>
<evidence type="ECO:0000256" key="2">
    <source>
        <dbReference type="ARBA" id="ARBA00022741"/>
    </source>
</evidence>
<dbReference type="PROSITE" id="PS51371">
    <property type="entry name" value="CBS"/>
    <property type="match status" value="1"/>
</dbReference>
<dbReference type="Pfam" id="PF00288">
    <property type="entry name" value="GHMP_kinases_N"/>
    <property type="match status" value="1"/>
</dbReference>
<dbReference type="GO" id="GO:0042352">
    <property type="term" value="P:GDP-L-fucose salvage"/>
    <property type="evidence" value="ECO:0007669"/>
    <property type="project" value="TreeGrafter"/>
</dbReference>
<keyword evidence="4" id="KW-0067">ATP-binding</keyword>
<dbReference type="PANTHER" id="PTHR32463:SF0">
    <property type="entry name" value="L-FUCOSE KINASE"/>
    <property type="match status" value="1"/>
</dbReference>
<keyword evidence="3 8" id="KW-0418">Kinase</keyword>
<evidence type="ECO:0000256" key="6">
    <source>
        <dbReference type="PROSITE-ProRule" id="PRU00703"/>
    </source>
</evidence>